<keyword evidence="2" id="KW-0472">Membrane</keyword>
<feature type="region of interest" description="Disordered" evidence="1">
    <location>
        <begin position="70"/>
        <end position="99"/>
    </location>
</feature>
<reference evidence="4" key="1">
    <citation type="journal article" date="2020" name="Nature">
        <title>Giant virus diversity and host interactions through global metagenomics.</title>
        <authorList>
            <person name="Schulz F."/>
            <person name="Roux S."/>
            <person name="Paez-Espino D."/>
            <person name="Jungbluth S."/>
            <person name="Walsh D.A."/>
            <person name="Denef V.J."/>
            <person name="McMahon K.D."/>
            <person name="Konstantinidis K.T."/>
            <person name="Eloe-Fadrosh E.A."/>
            <person name="Kyrpides N.C."/>
            <person name="Woyke T."/>
        </authorList>
    </citation>
    <scope>NUCLEOTIDE SEQUENCE</scope>
    <source>
        <strain evidence="4">GVMAG-M-3300009422-16</strain>
    </source>
</reference>
<keyword evidence="2" id="KW-1133">Transmembrane helix</keyword>
<accession>A0A6C0B4I2</accession>
<feature type="transmembrane region" description="Helical" evidence="2">
    <location>
        <begin position="6"/>
        <end position="27"/>
    </location>
</feature>
<protein>
    <recommendedName>
        <fullName evidence="3">Minor capsid protein P11 C-terminal conserved region domain-containing protein</fullName>
    </recommendedName>
</protein>
<organism evidence="4">
    <name type="scientific">viral metagenome</name>
    <dbReference type="NCBI Taxonomy" id="1070528"/>
    <lineage>
        <taxon>unclassified sequences</taxon>
        <taxon>metagenomes</taxon>
        <taxon>organismal metagenomes</taxon>
    </lineage>
</organism>
<sequence>MDRDQVIKIVLLVVGVVALVYVINLYMNSKKTSLENFEGGVNAVSPGEQLGRNAVYGEVDSVGELIGNQKPKDCFPKDQLNPSDLLPGNADSEWAQSVPSSGKLGDGNFLDAGYHVGVNTVGQSLRNANRQLRSEPSNPRVKVSPWMQTTIDPDSNRKPLEIGGGC</sequence>
<evidence type="ECO:0000313" key="4">
    <source>
        <dbReference type="EMBL" id="QHS86711.1"/>
    </source>
</evidence>
<evidence type="ECO:0000259" key="3">
    <source>
        <dbReference type="Pfam" id="PF23983"/>
    </source>
</evidence>
<proteinExistence type="predicted"/>
<dbReference type="EMBL" id="MN739060">
    <property type="protein sequence ID" value="QHS86711.1"/>
    <property type="molecule type" value="Genomic_DNA"/>
</dbReference>
<dbReference type="Pfam" id="PF23983">
    <property type="entry name" value="P11_C"/>
    <property type="match status" value="1"/>
</dbReference>
<evidence type="ECO:0000256" key="1">
    <source>
        <dbReference type="SAM" id="MobiDB-lite"/>
    </source>
</evidence>
<name>A0A6C0B4I2_9ZZZZ</name>
<evidence type="ECO:0000256" key="2">
    <source>
        <dbReference type="SAM" id="Phobius"/>
    </source>
</evidence>
<dbReference type="AlphaFoldDB" id="A0A6C0B4I2"/>
<dbReference type="InterPro" id="IPR055730">
    <property type="entry name" value="P11_C"/>
</dbReference>
<feature type="region of interest" description="Disordered" evidence="1">
    <location>
        <begin position="128"/>
        <end position="166"/>
    </location>
</feature>
<feature type="domain" description="Minor capsid protein P11 C-terminal conserved region" evidence="3">
    <location>
        <begin position="80"/>
        <end position="161"/>
    </location>
</feature>
<keyword evidence="2" id="KW-0812">Transmembrane</keyword>
<feature type="compositionally biased region" description="Polar residues" evidence="1">
    <location>
        <begin position="128"/>
        <end position="137"/>
    </location>
</feature>